<dbReference type="InterPro" id="IPR036322">
    <property type="entry name" value="WD40_repeat_dom_sf"/>
</dbReference>
<dbReference type="PANTHER" id="PTHR12616:SF8">
    <property type="entry name" value="VACUOLAR PROTEIN SORTING-ASSOCIATED PROTEIN 8 HOMOLOG"/>
    <property type="match status" value="1"/>
</dbReference>
<accession>A0A8C6WVI7</accession>
<dbReference type="SUPFAM" id="SSF57850">
    <property type="entry name" value="RING/U-box"/>
    <property type="match status" value="1"/>
</dbReference>
<dbReference type="PANTHER" id="PTHR12616">
    <property type="entry name" value="VACUOLAR PROTEIN SORTING VPS41"/>
    <property type="match status" value="1"/>
</dbReference>
<dbReference type="Pfam" id="PF23412">
    <property type="entry name" value="zf_RING_Vps8"/>
    <property type="match status" value="1"/>
</dbReference>
<dbReference type="AlphaFoldDB" id="A0A8C6WVI7"/>
<dbReference type="GO" id="GO:0006623">
    <property type="term" value="P:protein targeting to vacuole"/>
    <property type="evidence" value="ECO:0007669"/>
    <property type="project" value="InterPro"/>
</dbReference>
<feature type="domain" description="RING-type" evidence="6">
    <location>
        <begin position="281"/>
        <end position="334"/>
    </location>
</feature>
<dbReference type="GO" id="GO:0034058">
    <property type="term" value="P:endosomal vesicle fusion"/>
    <property type="evidence" value="ECO:0007669"/>
    <property type="project" value="TreeGrafter"/>
</dbReference>
<dbReference type="InterPro" id="IPR001841">
    <property type="entry name" value="Znf_RING"/>
</dbReference>
<feature type="region of interest" description="Disordered" evidence="5">
    <location>
        <begin position="403"/>
        <end position="427"/>
    </location>
</feature>
<reference evidence="7" key="1">
    <citation type="submission" date="2025-08" db="UniProtKB">
        <authorList>
            <consortium name="Ensembl"/>
        </authorList>
    </citation>
    <scope>IDENTIFICATION</scope>
</reference>
<evidence type="ECO:0000256" key="4">
    <source>
        <dbReference type="PROSITE-ProRule" id="PRU00175"/>
    </source>
</evidence>
<dbReference type="InterPro" id="IPR013083">
    <property type="entry name" value="Znf_RING/FYVE/PHD"/>
</dbReference>
<dbReference type="Gene3D" id="3.30.40.10">
    <property type="entry name" value="Zinc/RING finger domain, C3HC4 (zinc finger)"/>
    <property type="match status" value="1"/>
</dbReference>
<evidence type="ECO:0000256" key="5">
    <source>
        <dbReference type="SAM" id="MobiDB-lite"/>
    </source>
</evidence>
<evidence type="ECO:0000313" key="7">
    <source>
        <dbReference type="Ensembl" id="ENSNMLP00000034672.1"/>
    </source>
</evidence>
<keyword evidence="1" id="KW-0479">Metal-binding</keyword>
<dbReference type="GO" id="GO:0030897">
    <property type="term" value="C:HOPS complex"/>
    <property type="evidence" value="ECO:0007669"/>
    <property type="project" value="TreeGrafter"/>
</dbReference>
<reference evidence="7" key="2">
    <citation type="submission" date="2025-09" db="UniProtKB">
        <authorList>
            <consortium name="Ensembl"/>
        </authorList>
    </citation>
    <scope>IDENTIFICATION</scope>
</reference>
<dbReference type="SUPFAM" id="SSF50978">
    <property type="entry name" value="WD40 repeat-like"/>
    <property type="match status" value="1"/>
</dbReference>
<dbReference type="PROSITE" id="PS50089">
    <property type="entry name" value="ZF_RING_2"/>
    <property type="match status" value="1"/>
</dbReference>
<evidence type="ECO:0000256" key="1">
    <source>
        <dbReference type="ARBA" id="ARBA00022723"/>
    </source>
</evidence>
<dbReference type="Ensembl" id="ENSNMLT00000038623.1">
    <property type="protein sequence ID" value="ENSNMLP00000034672.1"/>
    <property type="gene ID" value="ENSNMLG00000021501.1"/>
</dbReference>
<name>A0A8C6WVI7_9GOBI</name>
<dbReference type="CDD" id="cd16687">
    <property type="entry name" value="RING-H2_Vps8"/>
    <property type="match status" value="1"/>
</dbReference>
<dbReference type="Proteomes" id="UP000694523">
    <property type="component" value="Unplaced"/>
</dbReference>
<keyword evidence="2 4" id="KW-0863">Zinc-finger</keyword>
<protein>
    <recommendedName>
        <fullName evidence="6">RING-type domain-containing protein</fullName>
    </recommendedName>
</protein>
<organism evidence="7 8">
    <name type="scientific">Neogobius melanostomus</name>
    <name type="common">round goby</name>
    <dbReference type="NCBI Taxonomy" id="47308"/>
    <lineage>
        <taxon>Eukaryota</taxon>
        <taxon>Metazoa</taxon>
        <taxon>Chordata</taxon>
        <taxon>Craniata</taxon>
        <taxon>Vertebrata</taxon>
        <taxon>Euteleostomi</taxon>
        <taxon>Actinopterygii</taxon>
        <taxon>Neopterygii</taxon>
        <taxon>Teleostei</taxon>
        <taxon>Neoteleostei</taxon>
        <taxon>Acanthomorphata</taxon>
        <taxon>Gobiaria</taxon>
        <taxon>Gobiiformes</taxon>
        <taxon>Gobioidei</taxon>
        <taxon>Gobiidae</taxon>
        <taxon>Benthophilinae</taxon>
        <taxon>Neogobiini</taxon>
        <taxon>Neogobius</taxon>
    </lineage>
</organism>
<dbReference type="InterPro" id="IPR045111">
    <property type="entry name" value="Vps41/Vps8"/>
</dbReference>
<evidence type="ECO:0000256" key="2">
    <source>
        <dbReference type="ARBA" id="ARBA00022771"/>
    </source>
</evidence>
<dbReference type="GO" id="GO:0033263">
    <property type="term" value="C:CORVET complex"/>
    <property type="evidence" value="ECO:0007669"/>
    <property type="project" value="TreeGrafter"/>
</dbReference>
<sequence length="427" mass="46695">MSEGADSALSAAQLKDMDVDTIDDKEFDIPQVDTPPTLESILNELEEEDIPFVLEDTCLLNTDNMDAHSCDTSSLASSDSGDPTNLKRKKKLLDVNTLVHGSVLRHSLLKGISAQIVSAADKVDAGLPTAITVAGVIAVGTSHGLALVFDSNQALRLCLGSKSTGAEFGAVSALSINHDCTRLLCGFAKGQITMWDLANGKLLRTITDAHPPVLSFLQDPVYGKGKLAEIQGLILGMLDTFNYEQTLLETTTSLLNHDLHWSLAHLHSSVKRGLHPRQDCCNICLQQYKRTQDSTDEIIVFSCGHLYHMQCLQQKDCGLEQLPRNRLWNCFKCSSNQGGRSAPPSQPKRCRTASLAQKKKVSFHLDATLDHQQEQSWNQLRSLFRGPSRLSILSELSHGSEKSGLLMSAQTGPDFQLKLSPPPLVEE</sequence>
<dbReference type="GO" id="GO:0005770">
    <property type="term" value="C:late endosome"/>
    <property type="evidence" value="ECO:0007669"/>
    <property type="project" value="TreeGrafter"/>
</dbReference>
<keyword evidence="3" id="KW-0862">Zinc</keyword>
<dbReference type="GO" id="GO:0008270">
    <property type="term" value="F:zinc ion binding"/>
    <property type="evidence" value="ECO:0007669"/>
    <property type="project" value="UniProtKB-KW"/>
</dbReference>
<dbReference type="GO" id="GO:0005769">
    <property type="term" value="C:early endosome"/>
    <property type="evidence" value="ECO:0007669"/>
    <property type="project" value="TreeGrafter"/>
</dbReference>
<evidence type="ECO:0000259" key="6">
    <source>
        <dbReference type="PROSITE" id="PS50089"/>
    </source>
</evidence>
<evidence type="ECO:0000313" key="8">
    <source>
        <dbReference type="Proteomes" id="UP000694523"/>
    </source>
</evidence>
<proteinExistence type="predicted"/>
<dbReference type="Gene3D" id="2.130.10.10">
    <property type="entry name" value="YVTN repeat-like/Quinoprotein amine dehydrogenase"/>
    <property type="match status" value="1"/>
</dbReference>
<dbReference type="InterPro" id="IPR015943">
    <property type="entry name" value="WD40/YVTN_repeat-like_dom_sf"/>
</dbReference>
<evidence type="ECO:0000256" key="3">
    <source>
        <dbReference type="ARBA" id="ARBA00022833"/>
    </source>
</evidence>
<dbReference type="SMART" id="SM00184">
    <property type="entry name" value="RING"/>
    <property type="match status" value="1"/>
</dbReference>
<keyword evidence="8" id="KW-1185">Reference proteome</keyword>
<dbReference type="Pfam" id="PF23410">
    <property type="entry name" value="Beta-prop_VPS8"/>
    <property type="match status" value="1"/>
</dbReference>
<dbReference type="InterPro" id="IPR056939">
    <property type="entry name" value="Znf_RING_Vps8"/>
</dbReference>